<dbReference type="GeneID" id="96740193"/>
<evidence type="ECO:0000256" key="2">
    <source>
        <dbReference type="SAM" id="Phobius"/>
    </source>
</evidence>
<dbReference type="InterPro" id="IPR052955">
    <property type="entry name" value="UPF0703_membrane_permease"/>
</dbReference>
<dbReference type="RefSeq" id="WP_088019277.1">
    <property type="nucleotide sequence ID" value="NZ_CP020880.1"/>
</dbReference>
<feature type="domain" description="DUF1980" evidence="3">
    <location>
        <begin position="13"/>
        <end position="121"/>
    </location>
</feature>
<gene>
    <name evidence="5" type="ORF">B4U37_17470</name>
    <name evidence="6" type="ORF">FZC74_18285</name>
</gene>
<protein>
    <submittedName>
        <fullName evidence="6">TIGR03943 family protein</fullName>
    </submittedName>
</protein>
<sequence length="334" mass="37482">MESNRDYGFHIYLRGIILLGFTLLFFKLLATGDITNFIAPRMMPFMYFAAGTLFILGIVQIWRSGSKNKDELVCNCGFDHGESSTPIQSILIYSMFVLPVVTGFMFPDNILDSSIIDKRGFTNSKVIVEQREQAGAFDGPSGGADGASGESDTDTSRADAYLDDPEGYMEDQENGDPTIDEQLADAPLEHPEGFELQEPPEGYYEELKAEMLEMDTIIVDDERYIPMMNIIDMSIDEFVGKKIEMVGFVYREADFTENQFVVARFGLSCCVADASVYGTLSTMSGAGDLQNDDWVKVSGTLTTTQYNNWTLPYVEVDTLERVEQPDSPYIYEYY</sequence>
<evidence type="ECO:0000313" key="6">
    <source>
        <dbReference type="EMBL" id="TYS55697.1"/>
    </source>
</evidence>
<evidence type="ECO:0000256" key="1">
    <source>
        <dbReference type="SAM" id="MobiDB-lite"/>
    </source>
</evidence>
<dbReference type="Pfam" id="PF21537">
    <property type="entry name" value="DUF1980_C"/>
    <property type="match status" value="1"/>
</dbReference>
<dbReference type="AlphaFoldDB" id="A0A1Y0CQS6"/>
<name>A0A1Y0CQS6_9BACI</name>
<organism evidence="6 8">
    <name type="scientific">Sutcliffiella horikoshii</name>
    <dbReference type="NCBI Taxonomy" id="79883"/>
    <lineage>
        <taxon>Bacteria</taxon>
        <taxon>Bacillati</taxon>
        <taxon>Bacillota</taxon>
        <taxon>Bacilli</taxon>
        <taxon>Bacillales</taxon>
        <taxon>Bacillaceae</taxon>
        <taxon>Sutcliffiella</taxon>
    </lineage>
</organism>
<proteinExistence type="predicted"/>
<evidence type="ECO:0000313" key="5">
    <source>
        <dbReference type="EMBL" id="ART77731.1"/>
    </source>
</evidence>
<feature type="compositionally biased region" description="Acidic residues" evidence="1">
    <location>
        <begin position="161"/>
        <end position="179"/>
    </location>
</feature>
<dbReference type="KEGG" id="bhk:B4U37_17470"/>
<keyword evidence="2" id="KW-1133">Transmembrane helix</keyword>
<dbReference type="EMBL" id="VTEU01000010">
    <property type="protein sequence ID" value="TYS55697.1"/>
    <property type="molecule type" value="Genomic_DNA"/>
</dbReference>
<evidence type="ECO:0000259" key="3">
    <source>
        <dbReference type="Pfam" id="PF09323"/>
    </source>
</evidence>
<evidence type="ECO:0000259" key="4">
    <source>
        <dbReference type="Pfam" id="PF21537"/>
    </source>
</evidence>
<reference evidence="6 8" key="2">
    <citation type="submission" date="2019-08" db="EMBL/GenBank/DDBJ databases">
        <title>Bacillus genomes from the desert of Cuatro Cienegas, Coahuila.</title>
        <authorList>
            <person name="Olmedo-Alvarez G."/>
        </authorList>
    </citation>
    <scope>NUCLEOTIDE SEQUENCE [LARGE SCALE GENOMIC DNA]</scope>
    <source>
        <strain evidence="6 8">CH88_3T</strain>
    </source>
</reference>
<feature type="domain" description="DUF1980" evidence="4">
    <location>
        <begin position="200"/>
        <end position="332"/>
    </location>
</feature>
<dbReference type="Proteomes" id="UP000195573">
    <property type="component" value="Chromosome"/>
</dbReference>
<evidence type="ECO:0000313" key="8">
    <source>
        <dbReference type="Proteomes" id="UP000323393"/>
    </source>
</evidence>
<dbReference type="NCBIfam" id="TIGR03943">
    <property type="entry name" value="TIGR03943 family putative permease subunit"/>
    <property type="match status" value="1"/>
</dbReference>
<evidence type="ECO:0000313" key="7">
    <source>
        <dbReference type="Proteomes" id="UP000195573"/>
    </source>
</evidence>
<keyword evidence="2" id="KW-0472">Membrane</keyword>
<dbReference type="PANTHER" id="PTHR40047">
    <property type="entry name" value="UPF0703 PROTEIN YCGQ"/>
    <property type="match status" value="1"/>
</dbReference>
<dbReference type="InterPro" id="IPR015402">
    <property type="entry name" value="DUF1980"/>
</dbReference>
<feature type="region of interest" description="Disordered" evidence="1">
    <location>
        <begin position="133"/>
        <end position="179"/>
    </location>
</feature>
<dbReference type="PANTHER" id="PTHR40047:SF1">
    <property type="entry name" value="UPF0703 PROTEIN YCGQ"/>
    <property type="match status" value="1"/>
</dbReference>
<dbReference type="InterPro" id="IPR048493">
    <property type="entry name" value="DUF1980_N"/>
</dbReference>
<feature type="transmembrane region" description="Helical" evidence="2">
    <location>
        <begin position="12"/>
        <end position="30"/>
    </location>
</feature>
<dbReference type="Pfam" id="PF09323">
    <property type="entry name" value="DUF1980"/>
    <property type="match status" value="1"/>
</dbReference>
<reference evidence="5 7" key="1">
    <citation type="submission" date="2017-04" db="EMBL/GenBank/DDBJ databases">
        <title>Complete Genome Sequence of the Bacillus horikoshii 20a strain from Cuatro Cienegas, Coahuila, Mexico.</title>
        <authorList>
            <person name="Zarza E."/>
            <person name="Alcaraz L.D."/>
            <person name="Aguilar-Salinas B."/>
            <person name="Islas A."/>
            <person name="Olmedo-Alvarez G."/>
        </authorList>
    </citation>
    <scope>NUCLEOTIDE SEQUENCE [LARGE SCALE GENOMIC DNA]</scope>
    <source>
        <strain evidence="5 7">20a</strain>
    </source>
</reference>
<accession>A0A1Y0CQS6</accession>
<keyword evidence="7" id="KW-1185">Reference proteome</keyword>
<dbReference type="InterPro" id="IPR048447">
    <property type="entry name" value="DUF1980_C"/>
</dbReference>
<keyword evidence="2" id="KW-0812">Transmembrane</keyword>
<dbReference type="EMBL" id="CP020880">
    <property type="protein sequence ID" value="ART77731.1"/>
    <property type="molecule type" value="Genomic_DNA"/>
</dbReference>
<feature type="transmembrane region" description="Helical" evidence="2">
    <location>
        <begin position="42"/>
        <end position="62"/>
    </location>
</feature>
<dbReference type="Proteomes" id="UP000323393">
    <property type="component" value="Unassembled WGS sequence"/>
</dbReference>